<evidence type="ECO:0000313" key="2">
    <source>
        <dbReference type="EMBL" id="MBB3996614.1"/>
    </source>
</evidence>
<evidence type="ECO:0000256" key="1">
    <source>
        <dbReference type="SAM" id="MobiDB-lite"/>
    </source>
</evidence>
<name>A0A7W6EEY5_9HYPH</name>
<proteinExistence type="predicted"/>
<reference evidence="2 3" key="1">
    <citation type="submission" date="2020-08" db="EMBL/GenBank/DDBJ databases">
        <title>Genomic Encyclopedia of Type Strains, Phase IV (KMG-IV): sequencing the most valuable type-strain genomes for metagenomic binning, comparative biology and taxonomic classification.</title>
        <authorList>
            <person name="Goeker M."/>
        </authorList>
    </citation>
    <scope>NUCLEOTIDE SEQUENCE [LARGE SCALE GENOMIC DNA]</scope>
    <source>
        <strain evidence="2 3">DSM 102238</strain>
    </source>
</reference>
<organism evidence="2 3">
    <name type="scientific">Aureimonas pseudogalii</name>
    <dbReference type="NCBI Taxonomy" id="1744844"/>
    <lineage>
        <taxon>Bacteria</taxon>
        <taxon>Pseudomonadati</taxon>
        <taxon>Pseudomonadota</taxon>
        <taxon>Alphaproteobacteria</taxon>
        <taxon>Hyphomicrobiales</taxon>
        <taxon>Aurantimonadaceae</taxon>
        <taxon>Aureimonas</taxon>
    </lineage>
</organism>
<dbReference type="Proteomes" id="UP000542776">
    <property type="component" value="Unassembled WGS sequence"/>
</dbReference>
<comment type="caution">
    <text evidence="2">The sequence shown here is derived from an EMBL/GenBank/DDBJ whole genome shotgun (WGS) entry which is preliminary data.</text>
</comment>
<dbReference type="RefSeq" id="WP_183197391.1">
    <property type="nucleotide sequence ID" value="NZ_JACIEK010000001.1"/>
</dbReference>
<keyword evidence="3" id="KW-1185">Reference proteome</keyword>
<dbReference type="EMBL" id="JACIEK010000001">
    <property type="protein sequence ID" value="MBB3996614.1"/>
    <property type="molecule type" value="Genomic_DNA"/>
</dbReference>
<accession>A0A7W6EEY5</accession>
<evidence type="ECO:0000313" key="3">
    <source>
        <dbReference type="Proteomes" id="UP000542776"/>
    </source>
</evidence>
<sequence>MSTEPLKHATFHGGDGRSFASPQSVVDDTGLDHDGKRSILEEWKRRVAAENREDGIDTLDHTLDRAIENLAGLRT</sequence>
<dbReference type="AlphaFoldDB" id="A0A7W6EEY5"/>
<gene>
    <name evidence="2" type="ORF">GGR04_000435</name>
</gene>
<feature type="region of interest" description="Disordered" evidence="1">
    <location>
        <begin position="1"/>
        <end position="33"/>
    </location>
</feature>
<protein>
    <submittedName>
        <fullName evidence="2">Uncharacterized protein</fullName>
    </submittedName>
</protein>